<dbReference type="GO" id="GO:0017119">
    <property type="term" value="C:Golgi transport complex"/>
    <property type="evidence" value="ECO:0007669"/>
    <property type="project" value="UniProtKB-UniRule"/>
</dbReference>
<evidence type="ECO:0000256" key="1">
    <source>
        <dbReference type="ARBA" id="ARBA00004395"/>
    </source>
</evidence>
<keyword evidence="7 9" id="KW-0472">Membrane</keyword>
<dbReference type="GO" id="GO:0000139">
    <property type="term" value="C:Golgi membrane"/>
    <property type="evidence" value="ECO:0007669"/>
    <property type="project" value="UniProtKB-SubCell"/>
</dbReference>
<comment type="subunit">
    <text evidence="9">Component of the conserved oligomeric Golgi complex which is composed of eight different subunits and is required for normal Golgi morphology and localization.</text>
</comment>
<dbReference type="InterPro" id="IPR016632">
    <property type="entry name" value="COG8_Metazoal_Plant"/>
</dbReference>
<dbReference type="AlphaFoldDB" id="A0AAV4VYD2"/>
<reference evidence="10 11" key="1">
    <citation type="submission" date="2021-06" db="EMBL/GenBank/DDBJ databases">
        <title>Caerostris darwini draft genome.</title>
        <authorList>
            <person name="Kono N."/>
            <person name="Arakawa K."/>
        </authorList>
    </citation>
    <scope>NUCLEOTIDE SEQUENCE [LARGE SCALE GENOMIC DNA]</scope>
</reference>
<evidence type="ECO:0000256" key="2">
    <source>
        <dbReference type="ARBA" id="ARBA00006419"/>
    </source>
</evidence>
<comment type="similarity">
    <text evidence="2 9">Belongs to the COG8 family.</text>
</comment>
<comment type="subcellular location">
    <subcellularLocation>
        <location evidence="1 9">Golgi apparatus membrane</location>
        <topology evidence="1 9">Peripheral membrane protein</topology>
    </subcellularLocation>
</comment>
<sequence length="637" mass="73163">MTSEVHNIADYEEVLRVLPESFQATWKNNTDVLVYLANLGSFRLQRLSQEPDRLAEERTSVLEQTQDLAFHNYKTFIQAAECSQKIFHDFNKIESSLNSLVDNLPVFKEKCAEFGKEAQKINARWRQASSTLAKHPQLLEFLEMPQLMDTYVRNGLYDEALELSAYVKRLERKHNDIPLIKSIVQDVQASTNVMLSLLLTKLRTNIQLPDCLKVVGYLRRIDVFNDSELRIKFLQARDSWFQKVIHDIDKNDAYEHVIKVIESSRVHLFDITTQYRAIFSDDDPLLLVREDSKGNCAIFHSWITWKISWFLSILERDILADLGGRIDSVLAQCMYFGLSFSRVNIDFRPLLVPIFQNVALKKFSSAVEHATLRFEKIMETFAFTMYTNTTLLISSLSEDSLQPPTILLDFYPIAQYCNDMLSALNELKLCCSLSMSNDVIATVTSSLERLVKTLVTNYSKMKHRMNDHEVENFNKFCLILSSDLIPHLNKCLSIIFPSENISQTLGISSLEFKKYDYLCKLNCDSVLKPLQMILPSKDDEDDMGLMITIHKNDIDESLLPNQSDTSDNVNNDTDKIIPIETSQNTVESHNQDTIEETETSKLSSDIEGDLNNTPILTADNEEIADNIKEKENEIHID</sequence>
<dbReference type="InterPro" id="IPR016159">
    <property type="entry name" value="Cullin_repeat-like_dom_sf"/>
</dbReference>
<evidence type="ECO:0000256" key="8">
    <source>
        <dbReference type="ARBA" id="ARBA00031347"/>
    </source>
</evidence>
<keyword evidence="6 9" id="KW-0333">Golgi apparatus</keyword>
<dbReference type="EMBL" id="BPLQ01013869">
    <property type="protein sequence ID" value="GIY75442.1"/>
    <property type="molecule type" value="Genomic_DNA"/>
</dbReference>
<evidence type="ECO:0000256" key="3">
    <source>
        <dbReference type="ARBA" id="ARBA00020983"/>
    </source>
</evidence>
<evidence type="ECO:0000256" key="5">
    <source>
        <dbReference type="ARBA" id="ARBA00022927"/>
    </source>
</evidence>
<organism evidence="10 11">
    <name type="scientific">Caerostris darwini</name>
    <dbReference type="NCBI Taxonomy" id="1538125"/>
    <lineage>
        <taxon>Eukaryota</taxon>
        <taxon>Metazoa</taxon>
        <taxon>Ecdysozoa</taxon>
        <taxon>Arthropoda</taxon>
        <taxon>Chelicerata</taxon>
        <taxon>Arachnida</taxon>
        <taxon>Araneae</taxon>
        <taxon>Araneomorphae</taxon>
        <taxon>Entelegynae</taxon>
        <taxon>Araneoidea</taxon>
        <taxon>Araneidae</taxon>
        <taxon>Caerostris</taxon>
    </lineage>
</organism>
<evidence type="ECO:0000256" key="7">
    <source>
        <dbReference type="ARBA" id="ARBA00023136"/>
    </source>
</evidence>
<dbReference type="GO" id="GO:0006891">
    <property type="term" value="P:intra-Golgi vesicle-mediated transport"/>
    <property type="evidence" value="ECO:0007669"/>
    <property type="project" value="TreeGrafter"/>
</dbReference>
<evidence type="ECO:0000256" key="4">
    <source>
        <dbReference type="ARBA" id="ARBA00022448"/>
    </source>
</evidence>
<protein>
    <recommendedName>
        <fullName evidence="3 9">Conserved oligomeric Golgi complex subunit 8</fullName>
        <shortName evidence="9">COG complex subunit 8</shortName>
    </recommendedName>
    <alternativeName>
        <fullName evidence="8 9">Component of oligomeric Golgi complex 8</fullName>
    </alternativeName>
</protein>
<dbReference type="GO" id="GO:0015031">
    <property type="term" value="P:protein transport"/>
    <property type="evidence" value="ECO:0007669"/>
    <property type="project" value="UniProtKB-UniRule"/>
</dbReference>
<dbReference type="InterPro" id="IPR007255">
    <property type="entry name" value="COG8"/>
</dbReference>
<dbReference type="PIRSF" id="PIRSF015415">
    <property type="entry name" value="COG8"/>
    <property type="match status" value="1"/>
</dbReference>
<proteinExistence type="inferred from homology"/>
<name>A0AAV4VYD2_9ARAC</name>
<dbReference type="Pfam" id="PF04124">
    <property type="entry name" value="Dor1"/>
    <property type="match status" value="1"/>
</dbReference>
<evidence type="ECO:0000256" key="9">
    <source>
        <dbReference type="PIRNR" id="PIRNR015415"/>
    </source>
</evidence>
<gene>
    <name evidence="10" type="primary">Cog8</name>
    <name evidence="10" type="ORF">CDAR_21191</name>
</gene>
<comment type="caution">
    <text evidence="10">The sequence shown here is derived from an EMBL/GenBank/DDBJ whole genome shotgun (WGS) entry which is preliminary data.</text>
</comment>
<evidence type="ECO:0000256" key="6">
    <source>
        <dbReference type="ARBA" id="ARBA00023034"/>
    </source>
</evidence>
<keyword evidence="11" id="KW-1185">Reference proteome</keyword>
<dbReference type="PANTHER" id="PTHR21311:SF0">
    <property type="entry name" value="CONSERVED OLIGOMERIC GOLGI COMPLEX SUBUNIT 8"/>
    <property type="match status" value="1"/>
</dbReference>
<dbReference type="PANTHER" id="PTHR21311">
    <property type="entry name" value="CONSERVED OLIGOMERIC GOLGI COMPLEX COMPONENT 8"/>
    <property type="match status" value="1"/>
</dbReference>
<dbReference type="Proteomes" id="UP001054837">
    <property type="component" value="Unassembled WGS sequence"/>
</dbReference>
<evidence type="ECO:0000313" key="11">
    <source>
        <dbReference type="Proteomes" id="UP001054837"/>
    </source>
</evidence>
<keyword evidence="4 9" id="KW-0813">Transport</keyword>
<accession>A0AAV4VYD2</accession>
<keyword evidence="5 9" id="KW-0653">Protein transport</keyword>
<dbReference type="SUPFAM" id="SSF74788">
    <property type="entry name" value="Cullin repeat-like"/>
    <property type="match status" value="1"/>
</dbReference>
<evidence type="ECO:0000313" key="10">
    <source>
        <dbReference type="EMBL" id="GIY75442.1"/>
    </source>
</evidence>